<keyword evidence="4" id="KW-0735">Signal-anchor</keyword>
<keyword evidence="6" id="KW-0333">Golgi apparatus</keyword>
<keyword evidence="2" id="KW-0812">Transmembrane</keyword>
<keyword evidence="7" id="KW-0472">Membrane</keyword>
<dbReference type="PANTHER" id="PTHR13572">
    <property type="entry name" value="ENDO-ALPHA-1,2-MANNOSIDASE"/>
    <property type="match status" value="1"/>
</dbReference>
<dbReference type="EMBL" id="SOQW01000004">
    <property type="protein sequence ID" value="TDX90726.1"/>
    <property type="molecule type" value="Genomic_DNA"/>
</dbReference>
<protein>
    <submittedName>
        <fullName evidence="9">Glycoprotein endo-alpha-1,2-mannosidase</fullName>
    </submittedName>
</protein>
<comment type="subcellular location">
    <subcellularLocation>
        <location evidence="1">Golgi apparatus membrane</location>
        <topology evidence="1">Single-pass type II membrane protein</topology>
    </subcellularLocation>
</comment>
<dbReference type="InterPro" id="IPR026071">
    <property type="entry name" value="Glyco_Hydrolase_99"/>
</dbReference>
<dbReference type="CDD" id="cd11574">
    <property type="entry name" value="GH99"/>
    <property type="match status" value="1"/>
</dbReference>
<feature type="signal peptide" evidence="8">
    <location>
        <begin position="1"/>
        <end position="25"/>
    </location>
</feature>
<keyword evidence="5" id="KW-1133">Transmembrane helix</keyword>
<dbReference type="Proteomes" id="UP000295709">
    <property type="component" value="Unassembled WGS sequence"/>
</dbReference>
<evidence type="ECO:0000313" key="10">
    <source>
        <dbReference type="Proteomes" id="UP000295709"/>
    </source>
</evidence>
<dbReference type="Gene3D" id="3.20.20.80">
    <property type="entry name" value="Glycosidases"/>
    <property type="match status" value="1"/>
</dbReference>
<evidence type="ECO:0000256" key="5">
    <source>
        <dbReference type="ARBA" id="ARBA00022989"/>
    </source>
</evidence>
<evidence type="ECO:0000256" key="8">
    <source>
        <dbReference type="SAM" id="SignalP"/>
    </source>
</evidence>
<reference evidence="9 10" key="1">
    <citation type="submission" date="2019-03" db="EMBL/GenBank/DDBJ databases">
        <title>Genomic Encyclopedia of Archaeal and Bacterial Type Strains, Phase II (KMG-II): from individual species to whole genera.</title>
        <authorList>
            <person name="Goeker M."/>
        </authorList>
    </citation>
    <scope>NUCLEOTIDE SEQUENCE [LARGE SCALE GENOMIC DNA]</scope>
    <source>
        <strain evidence="9 10">DSM 15235</strain>
    </source>
</reference>
<keyword evidence="8" id="KW-0732">Signal</keyword>
<comment type="caution">
    <text evidence="9">The sequence shown here is derived from an EMBL/GenBank/DDBJ whole genome shotgun (WGS) entry which is preliminary data.</text>
</comment>
<name>A0ABY2FSL0_9FLAO</name>
<feature type="chain" id="PRO_5047468395" evidence="8">
    <location>
        <begin position="26"/>
        <end position="367"/>
    </location>
</feature>
<evidence type="ECO:0000256" key="3">
    <source>
        <dbReference type="ARBA" id="ARBA00022801"/>
    </source>
</evidence>
<evidence type="ECO:0000256" key="4">
    <source>
        <dbReference type="ARBA" id="ARBA00022968"/>
    </source>
</evidence>
<sequence length="367" mass="42852">MAIMNYFKKALLVITLTFFFSENFAQKNTFREKVQIFYYGWYGNPETDGSYHHWNHDILPHWSNPKWNNLGNYKGGNDIGANFYPALGNYSSNDPKIIEKHMKMIKESGVGVVVISWLGKDSYTDKSTLKYLDIADRFNLKIAFHIEPFYKTVSEFKDQISYLVKTYSSHHAFYKKDGKPLYYVYDSYKISPQEWAKLLSKKGESTVRNTELDAFYIGLWVEKDDSRFFGESGFDGFYTYFASDGFVFGSTTSNWEYLSQYAKEHHLIFIPCVGPGYSDTRIRPWNEANFKSRDNGKYYENMFDAAINVNPDFIGITSFNEWHEGTQIEPAIPKKAGNFTYEDYGKDSMLYIKETKKLTDKFLKSKQ</sequence>
<evidence type="ECO:0000256" key="6">
    <source>
        <dbReference type="ARBA" id="ARBA00023034"/>
    </source>
</evidence>
<dbReference type="PANTHER" id="PTHR13572:SF4">
    <property type="entry name" value="RE57134P"/>
    <property type="match status" value="1"/>
</dbReference>
<accession>A0ABY2FSL0</accession>
<dbReference type="Pfam" id="PF16317">
    <property type="entry name" value="Glyco_hydro_99"/>
    <property type="match status" value="1"/>
</dbReference>
<evidence type="ECO:0000256" key="7">
    <source>
        <dbReference type="ARBA" id="ARBA00023136"/>
    </source>
</evidence>
<organism evidence="9 10">
    <name type="scientific">Chryseobacterium daecheongense</name>
    <dbReference type="NCBI Taxonomy" id="192389"/>
    <lineage>
        <taxon>Bacteria</taxon>
        <taxon>Pseudomonadati</taxon>
        <taxon>Bacteroidota</taxon>
        <taxon>Flavobacteriia</taxon>
        <taxon>Flavobacteriales</taxon>
        <taxon>Weeksellaceae</taxon>
        <taxon>Chryseobacterium group</taxon>
        <taxon>Chryseobacterium</taxon>
    </lineage>
</organism>
<gene>
    <name evidence="9" type="ORF">BCF50_3293</name>
</gene>
<evidence type="ECO:0000256" key="2">
    <source>
        <dbReference type="ARBA" id="ARBA00022692"/>
    </source>
</evidence>
<evidence type="ECO:0000313" key="9">
    <source>
        <dbReference type="EMBL" id="TDX90726.1"/>
    </source>
</evidence>
<evidence type="ECO:0000256" key="1">
    <source>
        <dbReference type="ARBA" id="ARBA00004323"/>
    </source>
</evidence>
<keyword evidence="3" id="KW-0378">Hydrolase</keyword>
<keyword evidence="10" id="KW-1185">Reference proteome</keyword>
<proteinExistence type="predicted"/>